<dbReference type="EMBL" id="CP000916">
    <property type="protein sequence ID" value="ACM23850.1"/>
    <property type="molecule type" value="Genomic_DNA"/>
</dbReference>
<proteinExistence type="predicted"/>
<dbReference type="KEGG" id="tna:CTN_1674"/>
<dbReference type="Proteomes" id="UP000000445">
    <property type="component" value="Chromosome"/>
</dbReference>
<dbReference type="HOGENOM" id="CLU_2290365_0_0_0"/>
<protein>
    <submittedName>
        <fullName evidence="1">Uncharacterized protein</fullName>
    </submittedName>
</protein>
<dbReference type="STRING" id="309803.CTN_1674"/>
<name>B9KA67_THENN</name>
<dbReference type="AlphaFoldDB" id="B9KA67"/>
<evidence type="ECO:0000313" key="2">
    <source>
        <dbReference type="Proteomes" id="UP000000445"/>
    </source>
</evidence>
<organism evidence="1 2">
    <name type="scientific">Thermotoga neapolitana (strain ATCC 49049 / DSM 4359 / NBRC 107923 / NS-E)</name>
    <dbReference type="NCBI Taxonomy" id="309803"/>
    <lineage>
        <taxon>Bacteria</taxon>
        <taxon>Thermotogati</taxon>
        <taxon>Thermotogota</taxon>
        <taxon>Thermotogae</taxon>
        <taxon>Thermotogales</taxon>
        <taxon>Thermotogaceae</taxon>
        <taxon>Thermotoga</taxon>
    </lineage>
</organism>
<accession>B9KA67</accession>
<gene>
    <name evidence="1" type="ordered locus">CTN_1674</name>
</gene>
<sequence>MIRPVDFQGFVVKGVESTQSISQTLNQQALMQQIAGQHLVQQFNREQSMVKRSVFAEGVEVRTSTEGKGRNENRSSYNLRIQKRKQVSLREESKGLFMDVRT</sequence>
<dbReference type="RefSeq" id="WP_015920088.1">
    <property type="nucleotide sequence ID" value="NC_011978.1"/>
</dbReference>
<reference evidence="1 2" key="1">
    <citation type="journal article" date="2009" name="Biosci. Biotechnol. Biochem.">
        <title>WeGAS: a web-based microbial genome annotation system.</title>
        <authorList>
            <person name="Lee D."/>
            <person name="Seo H."/>
            <person name="Park C."/>
            <person name="Park K."/>
        </authorList>
    </citation>
    <scope>NUCLEOTIDE SEQUENCE [LARGE SCALE GENOMIC DNA]</scope>
    <source>
        <strain evidence="2">ATCC 49049 / DSM 4359 / NBRC 107923 / NS-E</strain>
    </source>
</reference>
<evidence type="ECO:0000313" key="1">
    <source>
        <dbReference type="EMBL" id="ACM23850.1"/>
    </source>
</evidence>
<keyword evidence="2" id="KW-1185">Reference proteome</keyword>